<dbReference type="Proteomes" id="UP000217257">
    <property type="component" value="Chromosome"/>
</dbReference>
<sequence length="339" mass="36618">MRRRDVLAGAALLVTGLAPSRLDAREASARLSPLLERWAQDEHPDLHGVVVRVDGAVVAERHYHGADPQTLHDIRSAGKSITSLLVGAALERGLLGALDAPIERGWPEARGSALGRASLADLLTMRSGLAANDEDPDSPGNEDRMDAASDPVAFLLGIPSVDKPGTRYVYNSLASYAVGLLLERATGKSLLAFAREALFEPLGIQRVDWASDVAGHTKGQGNLSLTTSDLARLGQMLLDGGRWRKRRILPSNWLETSMRPLVPISAVDPYADAYGYFWYTKTHRLKGGAVTVRFASGNGGNKLYLVPSRRMVVAITSRAYGRGYGQRRSEEILTALLSA</sequence>
<dbReference type="InterPro" id="IPR012338">
    <property type="entry name" value="Beta-lactam/transpept-like"/>
</dbReference>
<dbReference type="Gene3D" id="3.40.710.10">
    <property type="entry name" value="DD-peptidase/beta-lactamase superfamily"/>
    <property type="match status" value="1"/>
</dbReference>
<reference evidence="2 3" key="1">
    <citation type="submission" date="2017-06" db="EMBL/GenBank/DDBJ databases">
        <title>Sequencing and comparative analysis of myxobacterial genomes.</title>
        <authorList>
            <person name="Rupp O."/>
            <person name="Goesmann A."/>
            <person name="Sogaard-Andersen L."/>
        </authorList>
    </citation>
    <scope>NUCLEOTIDE SEQUENCE [LARGE SCALE GENOMIC DNA]</scope>
    <source>
        <strain evidence="2 3">DSM 52655</strain>
    </source>
</reference>
<dbReference type="Pfam" id="PF00144">
    <property type="entry name" value="Beta-lactamase"/>
    <property type="match status" value="1"/>
</dbReference>
<dbReference type="SUPFAM" id="SSF56601">
    <property type="entry name" value="beta-lactamase/transpeptidase-like"/>
    <property type="match status" value="1"/>
</dbReference>
<dbReference type="AlphaFoldDB" id="A0A250J3S3"/>
<evidence type="ECO:0000313" key="3">
    <source>
        <dbReference type="Proteomes" id="UP000217257"/>
    </source>
</evidence>
<organism evidence="2 3">
    <name type="scientific">Cystobacter fuscus</name>
    <dbReference type="NCBI Taxonomy" id="43"/>
    <lineage>
        <taxon>Bacteria</taxon>
        <taxon>Pseudomonadati</taxon>
        <taxon>Myxococcota</taxon>
        <taxon>Myxococcia</taxon>
        <taxon>Myxococcales</taxon>
        <taxon>Cystobacterineae</taxon>
        <taxon>Archangiaceae</taxon>
        <taxon>Cystobacter</taxon>
    </lineage>
</organism>
<dbReference type="PANTHER" id="PTHR43283:SF7">
    <property type="entry name" value="BETA-LACTAMASE-RELATED DOMAIN-CONTAINING PROTEIN"/>
    <property type="match status" value="1"/>
</dbReference>
<dbReference type="PANTHER" id="PTHR43283">
    <property type="entry name" value="BETA-LACTAMASE-RELATED"/>
    <property type="match status" value="1"/>
</dbReference>
<dbReference type="KEGG" id="cfus:CYFUS_003568"/>
<proteinExistence type="predicted"/>
<dbReference type="InterPro" id="IPR001466">
    <property type="entry name" value="Beta-lactam-related"/>
</dbReference>
<gene>
    <name evidence="2" type="ORF">CYFUS_003568</name>
</gene>
<dbReference type="EMBL" id="CP022098">
    <property type="protein sequence ID" value="ATB38137.1"/>
    <property type="molecule type" value="Genomic_DNA"/>
</dbReference>
<protein>
    <recommendedName>
        <fullName evidence="1">Beta-lactamase-related domain-containing protein</fullName>
    </recommendedName>
</protein>
<evidence type="ECO:0000313" key="2">
    <source>
        <dbReference type="EMBL" id="ATB38137.1"/>
    </source>
</evidence>
<name>A0A250J3S3_9BACT</name>
<evidence type="ECO:0000259" key="1">
    <source>
        <dbReference type="Pfam" id="PF00144"/>
    </source>
</evidence>
<accession>A0A250J3S3</accession>
<feature type="domain" description="Beta-lactamase-related" evidence="1">
    <location>
        <begin position="49"/>
        <end position="332"/>
    </location>
</feature>
<dbReference type="InterPro" id="IPR050789">
    <property type="entry name" value="Diverse_Enzym_Activities"/>
</dbReference>